<dbReference type="Proteomes" id="UP000267096">
    <property type="component" value="Unassembled WGS sequence"/>
</dbReference>
<reference evidence="4" key="1">
    <citation type="submission" date="2017-02" db="UniProtKB">
        <authorList>
            <consortium name="WormBaseParasite"/>
        </authorList>
    </citation>
    <scope>IDENTIFICATION</scope>
</reference>
<dbReference type="AlphaFoldDB" id="A0A0M3JPA4"/>
<dbReference type="WBParaSite" id="ASIM_0000949801-mRNA-1">
    <property type="protein sequence ID" value="ASIM_0000949801-mRNA-1"/>
    <property type="gene ID" value="ASIM_0000949801"/>
</dbReference>
<sequence>MSDAEVSAEEGSVLSEYLISFVSFLTRMTIKLGITIGLIASVVITFYHLGQLGKDAIKERKCYQNNGLPRAA</sequence>
<evidence type="ECO:0000313" key="4">
    <source>
        <dbReference type="WBParaSite" id="ASIM_0000949801-mRNA-1"/>
    </source>
</evidence>
<accession>A0A0M3JPA4</accession>
<evidence type="ECO:0000256" key="1">
    <source>
        <dbReference type="SAM" id="Phobius"/>
    </source>
</evidence>
<organism evidence="4">
    <name type="scientific">Anisakis simplex</name>
    <name type="common">Herring worm</name>
    <dbReference type="NCBI Taxonomy" id="6269"/>
    <lineage>
        <taxon>Eukaryota</taxon>
        <taxon>Metazoa</taxon>
        <taxon>Ecdysozoa</taxon>
        <taxon>Nematoda</taxon>
        <taxon>Chromadorea</taxon>
        <taxon>Rhabditida</taxon>
        <taxon>Spirurina</taxon>
        <taxon>Ascaridomorpha</taxon>
        <taxon>Ascaridoidea</taxon>
        <taxon>Anisakidae</taxon>
        <taxon>Anisakis</taxon>
        <taxon>Anisakis simplex complex</taxon>
    </lineage>
</organism>
<keyword evidence="1" id="KW-0472">Membrane</keyword>
<protein>
    <submittedName>
        <fullName evidence="4">Amino acid transporter</fullName>
    </submittedName>
</protein>
<dbReference type="EMBL" id="UYRR01027498">
    <property type="protein sequence ID" value="VDK37844.1"/>
    <property type="molecule type" value="Genomic_DNA"/>
</dbReference>
<gene>
    <name evidence="2" type="ORF">ASIM_LOCUS9228</name>
</gene>
<evidence type="ECO:0000313" key="3">
    <source>
        <dbReference type="Proteomes" id="UP000267096"/>
    </source>
</evidence>
<name>A0A0M3JPA4_ANISI</name>
<keyword evidence="1" id="KW-0812">Transmembrane</keyword>
<proteinExistence type="predicted"/>
<evidence type="ECO:0000313" key="2">
    <source>
        <dbReference type="EMBL" id="VDK37844.1"/>
    </source>
</evidence>
<keyword evidence="1" id="KW-1133">Transmembrane helix</keyword>
<keyword evidence="3" id="KW-1185">Reference proteome</keyword>
<feature type="transmembrane region" description="Helical" evidence="1">
    <location>
        <begin position="30"/>
        <end position="50"/>
    </location>
</feature>
<reference evidence="2 3" key="2">
    <citation type="submission" date="2018-11" db="EMBL/GenBank/DDBJ databases">
        <authorList>
            <consortium name="Pathogen Informatics"/>
        </authorList>
    </citation>
    <scope>NUCLEOTIDE SEQUENCE [LARGE SCALE GENOMIC DNA]</scope>
</reference>